<protein>
    <submittedName>
        <fullName evidence="1">Thiol:disulfide interchange protein</fullName>
    </submittedName>
</protein>
<accession>A0A120MXN9</accession>
<dbReference type="InterPro" id="IPR036249">
    <property type="entry name" value="Thioredoxin-like_sf"/>
</dbReference>
<dbReference type="Proteomes" id="UP000218263">
    <property type="component" value="Chromosome"/>
</dbReference>
<name>A0A120MXN9_9SPHI</name>
<sequence>MTKVQIELCIPDYKIRLRYLFILLWLPLINIPLVSNGQDTGRKKADIHFIESSLSAAVQQAKAQKKIIFVDAFTVWCIPCKQLRKTTFKNPELAAYFNDNFINVSLDAGKGEGIPFSTKYSLEEISESLVTSIQSVVYVKAVSDKIKCAHVIF</sequence>
<dbReference type="KEGG" id="mgot:MgSA37_00009"/>
<proteinExistence type="predicted"/>
<gene>
    <name evidence="1" type="ORF">MgSA37_00009</name>
</gene>
<organism evidence="1 2">
    <name type="scientific">Mucilaginibacter gotjawali</name>
    <dbReference type="NCBI Taxonomy" id="1550579"/>
    <lineage>
        <taxon>Bacteria</taxon>
        <taxon>Pseudomonadati</taxon>
        <taxon>Bacteroidota</taxon>
        <taxon>Sphingobacteriia</taxon>
        <taxon>Sphingobacteriales</taxon>
        <taxon>Sphingobacteriaceae</taxon>
        <taxon>Mucilaginibacter</taxon>
    </lineage>
</organism>
<evidence type="ECO:0000313" key="2">
    <source>
        <dbReference type="Proteomes" id="UP000218263"/>
    </source>
</evidence>
<dbReference type="AlphaFoldDB" id="A0A120MXN9"/>
<dbReference type="EMBL" id="AP017313">
    <property type="protein sequence ID" value="BAU51860.1"/>
    <property type="molecule type" value="Genomic_DNA"/>
</dbReference>
<evidence type="ECO:0000313" key="1">
    <source>
        <dbReference type="EMBL" id="BAU51860.1"/>
    </source>
</evidence>
<keyword evidence="2" id="KW-1185">Reference proteome</keyword>
<dbReference type="OrthoDB" id="120730at2"/>
<dbReference type="Gene3D" id="3.40.30.10">
    <property type="entry name" value="Glutaredoxin"/>
    <property type="match status" value="1"/>
</dbReference>
<dbReference type="Pfam" id="PF13899">
    <property type="entry name" value="Thioredoxin_7"/>
    <property type="match status" value="1"/>
</dbReference>
<dbReference type="SUPFAM" id="SSF52833">
    <property type="entry name" value="Thioredoxin-like"/>
    <property type="match status" value="1"/>
</dbReference>
<reference evidence="1 2" key="1">
    <citation type="submission" date="2015-12" db="EMBL/GenBank/DDBJ databases">
        <title>Genome sequence of Mucilaginibacter gotjawali.</title>
        <authorList>
            <person name="Lee J.S."/>
            <person name="Lee K.C."/>
            <person name="Kim K.K."/>
            <person name="Lee B.W."/>
        </authorList>
    </citation>
    <scope>NUCLEOTIDE SEQUENCE [LARGE SCALE GENOMIC DNA]</scope>
    <source>
        <strain evidence="1 2">SA3-7</strain>
    </source>
</reference>